<evidence type="ECO:0000313" key="4">
    <source>
        <dbReference type="EMBL" id="MTS54369.1"/>
    </source>
</evidence>
<organism evidence="4 6">
    <name type="scientific">Streptococcus parasanguinis</name>
    <dbReference type="NCBI Taxonomy" id="1318"/>
    <lineage>
        <taxon>Bacteria</taxon>
        <taxon>Bacillati</taxon>
        <taxon>Bacillota</taxon>
        <taxon>Bacilli</taxon>
        <taxon>Lactobacillales</taxon>
        <taxon>Streptococcaceae</taxon>
        <taxon>Streptococcus</taxon>
    </lineage>
</organism>
<comment type="caution">
    <text evidence="4">The sequence shown here is derived from an EMBL/GenBank/DDBJ whole genome shotgun (WGS) entry which is preliminary data.</text>
</comment>
<dbReference type="Pfam" id="PF00300">
    <property type="entry name" value="His_Phos_1"/>
    <property type="match status" value="1"/>
</dbReference>
<proteinExistence type="predicted"/>
<name>A0A4V1Y8H6_STRPA</name>
<evidence type="ECO:0000313" key="6">
    <source>
        <dbReference type="Proteomes" id="UP000441330"/>
    </source>
</evidence>
<accession>A0A4V1Y8H6</accession>
<dbReference type="AlphaFoldDB" id="A0A4V1Y8H6"/>
<evidence type="ECO:0000313" key="7">
    <source>
        <dbReference type="Proteomes" id="UP000460220"/>
    </source>
</evidence>
<dbReference type="SUPFAM" id="SSF53254">
    <property type="entry name" value="Phosphoglycerate mutase-like"/>
    <property type="match status" value="1"/>
</dbReference>
<evidence type="ECO:0000313" key="5">
    <source>
        <dbReference type="Proteomes" id="UP000430295"/>
    </source>
</evidence>
<protein>
    <submittedName>
        <fullName evidence="4">Histidine phosphatase family protein</fullName>
    </submittedName>
</protein>
<dbReference type="CDD" id="cd07067">
    <property type="entry name" value="HP_PGM_like"/>
    <property type="match status" value="1"/>
</dbReference>
<reference evidence="5 6" key="1">
    <citation type="journal article" date="2019" name="Nat. Med.">
        <title>A library of human gut bacterial isolates paired with longitudinal multiomics data enables mechanistic microbiome research.</title>
        <authorList>
            <person name="Poyet M."/>
            <person name="Groussin M."/>
            <person name="Gibbons S.M."/>
            <person name="Avila-Pacheco J."/>
            <person name="Jiang X."/>
            <person name="Kearney S.M."/>
            <person name="Perrotta A.R."/>
            <person name="Berdy B."/>
            <person name="Zhao S."/>
            <person name="Lieberman T.D."/>
            <person name="Swanson P.K."/>
            <person name="Smith M."/>
            <person name="Roesemann S."/>
            <person name="Alexander J.E."/>
            <person name="Rich S.A."/>
            <person name="Livny J."/>
            <person name="Vlamakis H."/>
            <person name="Clish C."/>
            <person name="Bullock K."/>
            <person name="Deik A."/>
            <person name="Scott J."/>
            <person name="Pierce K.A."/>
            <person name="Xavier R.J."/>
            <person name="Alm E.J."/>
        </authorList>
    </citation>
    <scope>NUCLEOTIDE SEQUENCE [LARGE SCALE GENOMIC DNA]</scope>
    <source>
        <strain evidence="4 6">BIOML-A1</strain>
        <strain evidence="2 8">BIOML-A10</strain>
        <strain evidence="3 7">BIOML-A12</strain>
        <strain evidence="1 5">BIOML-A18</strain>
    </source>
</reference>
<gene>
    <name evidence="3" type="ORF">GMC73_05450</name>
    <name evidence="1" type="ORF">GMC75_09705</name>
    <name evidence="2" type="ORF">GMC80_04300</name>
    <name evidence="4" type="ORF">GMC94_05710</name>
</gene>
<dbReference type="Proteomes" id="UP000441330">
    <property type="component" value="Unassembled WGS sequence"/>
</dbReference>
<evidence type="ECO:0000313" key="2">
    <source>
        <dbReference type="EMBL" id="MTR62587.1"/>
    </source>
</evidence>
<dbReference type="Proteomes" id="UP000460220">
    <property type="component" value="Unassembled WGS sequence"/>
</dbReference>
<dbReference type="RefSeq" id="WP_024055415.1">
    <property type="nucleotide sequence ID" value="NZ_CAXSNQ010000015.1"/>
</dbReference>
<dbReference type="InterPro" id="IPR029033">
    <property type="entry name" value="His_PPase_superfam"/>
</dbReference>
<dbReference type="EMBL" id="WMYY01000005">
    <property type="protein sequence ID" value="MTR66712.1"/>
    <property type="molecule type" value="Genomic_DNA"/>
</dbReference>
<dbReference type="InterPro" id="IPR013078">
    <property type="entry name" value="His_Pase_superF_clade-1"/>
</dbReference>
<evidence type="ECO:0000313" key="1">
    <source>
        <dbReference type="EMBL" id="MTR41920.1"/>
    </source>
</evidence>
<evidence type="ECO:0000313" key="3">
    <source>
        <dbReference type="EMBL" id="MTR66712.1"/>
    </source>
</evidence>
<sequence length="184" mass="21766">MNNSYILLRHAHSRFSSDDFNRTLSEKGFSSLNQLDFLNSFNIDYYFSSPYKRAFETINSSPIQFDKIVLDNRLRERKLSSRFIEDTEFEKTIQYLWQNPDKSLIGGESNREALNRILDLFEDLEERYSDKTILLSSHGNLLGILINHFDSSFDYKKWGQMTFPDCFLVDKDKSVKRIMKVTSR</sequence>
<dbReference type="Proteomes" id="UP000430295">
    <property type="component" value="Unassembled WGS sequence"/>
</dbReference>
<dbReference type="EMBL" id="WMYS01000008">
    <property type="protein sequence ID" value="MTR41920.1"/>
    <property type="molecule type" value="Genomic_DNA"/>
</dbReference>
<dbReference type="EMBL" id="WMZJ01000003">
    <property type="protein sequence ID" value="MTS54369.1"/>
    <property type="molecule type" value="Genomic_DNA"/>
</dbReference>
<dbReference type="Gene3D" id="3.40.50.1240">
    <property type="entry name" value="Phosphoglycerate mutase-like"/>
    <property type="match status" value="1"/>
</dbReference>
<dbReference type="EMBL" id="WMZA01000002">
    <property type="protein sequence ID" value="MTR62587.1"/>
    <property type="molecule type" value="Genomic_DNA"/>
</dbReference>
<evidence type="ECO:0000313" key="8">
    <source>
        <dbReference type="Proteomes" id="UP000462658"/>
    </source>
</evidence>
<dbReference type="Proteomes" id="UP000462658">
    <property type="component" value="Unassembled WGS sequence"/>
</dbReference>